<proteinExistence type="predicted"/>
<dbReference type="InterPro" id="IPR036388">
    <property type="entry name" value="WH-like_DNA-bd_sf"/>
</dbReference>
<organism evidence="11 13">
    <name type="scientific">Enterococcus faecium</name>
    <name type="common">Streptococcus faecium</name>
    <dbReference type="NCBI Taxonomy" id="1352"/>
    <lineage>
        <taxon>Bacteria</taxon>
        <taxon>Bacillati</taxon>
        <taxon>Bacillota</taxon>
        <taxon>Bacilli</taxon>
        <taxon>Lactobacillales</taxon>
        <taxon>Enterococcaceae</taxon>
        <taxon>Enterococcus</taxon>
    </lineage>
</organism>
<dbReference type="Proteomes" id="UP001139644">
    <property type="component" value="Unassembled WGS sequence"/>
</dbReference>
<dbReference type="InterPro" id="IPR018356">
    <property type="entry name" value="Tscrpt_reg_HTH_DeoR_CS"/>
</dbReference>
<dbReference type="PROSITE" id="PS51000">
    <property type="entry name" value="HTH_DEOR_2"/>
    <property type="match status" value="1"/>
</dbReference>
<dbReference type="EMBL" id="LEQJ01000006">
    <property type="protein sequence ID" value="RBS32811.1"/>
    <property type="molecule type" value="Genomic_DNA"/>
</dbReference>
<evidence type="ECO:0000313" key="12">
    <source>
        <dbReference type="Proteomes" id="UP000249070"/>
    </source>
</evidence>
<reference evidence="9" key="4">
    <citation type="submission" date="2023-03" db="EMBL/GenBank/DDBJ databases">
        <authorList>
            <person name="Shen W."/>
            <person name="Cai J."/>
        </authorList>
    </citation>
    <scope>NUCLEOTIDE SEQUENCE</scope>
    <source>
        <strain evidence="9">B1010-2</strain>
    </source>
</reference>
<evidence type="ECO:0000259" key="7">
    <source>
        <dbReference type="PROSITE" id="PS51000"/>
    </source>
</evidence>
<dbReference type="SMART" id="SM00420">
    <property type="entry name" value="HTH_DEOR"/>
    <property type="match status" value="1"/>
</dbReference>
<reference evidence="10 12" key="2">
    <citation type="submission" date="2018-05" db="EMBL/GenBank/DDBJ databases">
        <title>Vancomycin-resistant Enterococcus faecium strain from Chelyabinsk, Russia.</title>
        <authorList>
            <person name="Gostev V."/>
            <person name="Goncharov A."/>
            <person name="Kolodzhieva V."/>
            <person name="Suvorov A."/>
            <person name="Sidorenko S."/>
            <person name="Zueva L."/>
        </authorList>
    </citation>
    <scope>NUCLEOTIDE SEQUENCE [LARGE SCALE GENOMIC DNA]</scope>
    <source>
        <strain evidence="10 12">20</strain>
    </source>
</reference>
<dbReference type="EMBL" id="JAIFOC010000128">
    <property type="protein sequence ID" value="MBX4223552.1"/>
    <property type="molecule type" value="Genomic_DNA"/>
</dbReference>
<dbReference type="Proteomes" id="UP001260956">
    <property type="component" value="Unassembled WGS sequence"/>
</dbReference>
<evidence type="ECO:0000313" key="8">
    <source>
        <dbReference type="EMBL" id="MBX4223552.1"/>
    </source>
</evidence>
<reference evidence="11 13" key="1">
    <citation type="submission" date="2015-06" db="EMBL/GenBank/DDBJ databases">
        <title>The Genome Sequence of Enterococcus faecium 131EA1.</title>
        <authorList>
            <consortium name="The Broad Institute Genomics Platform"/>
            <consortium name="The Broad Institute Genome Sequencing Center for Infectious Disease"/>
            <person name="Earl A.M."/>
            <person name="Van Tyne D."/>
            <person name="Lebreton F."/>
            <person name="Saavedra J.T."/>
            <person name="Gilmore M.S."/>
            <person name="Manson Mcguire A."/>
            <person name="Clock S."/>
            <person name="Crupain M."/>
            <person name="Rangan U."/>
            <person name="Young S."/>
            <person name="Abouelleil A."/>
            <person name="Cao P."/>
            <person name="Chapman S.B."/>
            <person name="Griggs A."/>
            <person name="Priest M."/>
            <person name="Shea T."/>
            <person name="Wortman J."/>
            <person name="Nusbaum C."/>
            <person name="Birren B."/>
        </authorList>
    </citation>
    <scope>NUCLEOTIDE SEQUENCE [LARGE SCALE GENOMIC DNA]</scope>
    <source>
        <strain evidence="11 13">131EA1</strain>
    </source>
</reference>
<dbReference type="InterPro" id="IPR050313">
    <property type="entry name" value="Carb_Metab_HTH_regulators"/>
</dbReference>
<evidence type="ECO:0000313" key="11">
    <source>
        <dbReference type="EMBL" id="RBS32811.1"/>
    </source>
</evidence>
<name>A0A2C9X6N4_ENTFC</name>
<comment type="caution">
    <text evidence="11">The sequence shown here is derived from an EMBL/GenBank/DDBJ whole genome shotgun (WGS) entry which is preliminary data.</text>
</comment>
<dbReference type="PROSITE" id="PS00894">
    <property type="entry name" value="HTH_DEOR_1"/>
    <property type="match status" value="1"/>
</dbReference>
<dbReference type="Pfam" id="PF08220">
    <property type="entry name" value="HTH_DeoR"/>
    <property type="match status" value="1"/>
</dbReference>
<evidence type="ECO:0000256" key="6">
    <source>
        <dbReference type="ARBA" id="ARBA00024937"/>
    </source>
</evidence>
<feature type="domain" description="HTH deoR-type" evidence="7">
    <location>
        <begin position="3"/>
        <end position="58"/>
    </location>
</feature>
<evidence type="ECO:0000256" key="5">
    <source>
        <dbReference type="ARBA" id="ARBA00023163"/>
    </source>
</evidence>
<evidence type="ECO:0000256" key="1">
    <source>
        <dbReference type="ARBA" id="ARBA00021390"/>
    </source>
</evidence>
<dbReference type="EMBL" id="JARPTX010000036">
    <property type="protein sequence ID" value="MDT2370535.1"/>
    <property type="molecule type" value="Genomic_DNA"/>
</dbReference>
<dbReference type="Gene3D" id="1.10.10.10">
    <property type="entry name" value="Winged helix-like DNA-binding domain superfamily/Winged helix DNA-binding domain"/>
    <property type="match status" value="1"/>
</dbReference>
<comment type="function">
    <text evidence="6">Repressor of the lactose catabolism operon. Galactose-6-phosphate is the inducer.</text>
</comment>
<evidence type="ECO:0000256" key="4">
    <source>
        <dbReference type="ARBA" id="ARBA00023125"/>
    </source>
</evidence>
<accession>A0A2C9X6N4</accession>
<dbReference type="Pfam" id="PF00455">
    <property type="entry name" value="DeoRC"/>
    <property type="match status" value="1"/>
</dbReference>
<dbReference type="GO" id="GO:0003677">
    <property type="term" value="F:DNA binding"/>
    <property type="evidence" value="ECO:0007669"/>
    <property type="project" value="UniProtKB-KW"/>
</dbReference>
<evidence type="ECO:0000256" key="2">
    <source>
        <dbReference type="ARBA" id="ARBA00022491"/>
    </source>
</evidence>
<keyword evidence="3" id="KW-0805">Transcription regulation</keyword>
<dbReference type="InterPro" id="IPR001034">
    <property type="entry name" value="DeoR_HTH"/>
</dbReference>
<dbReference type="SMART" id="SM01134">
    <property type="entry name" value="DeoRC"/>
    <property type="match status" value="1"/>
</dbReference>
<evidence type="ECO:0000256" key="3">
    <source>
        <dbReference type="ARBA" id="ARBA00023015"/>
    </source>
</evidence>
<reference evidence="8" key="3">
    <citation type="journal article" date="2022" name="J. Anim. Sci.">
        <title>Whole genome sequence analyses-based assessment of virulence potential and antimicrobial susceptibilities and resistance of Enterococcus faecium strains isolated from commercial swine and cattle probiotic products.</title>
        <authorList>
            <person name="Shridhar P.B."/>
            <person name="Amachawadi R.G."/>
            <person name="Tokach M."/>
            <person name="Patel I."/>
            <person name="Gangiredla J."/>
            <person name="Mammel M."/>
            <person name="Nagaraja T.G."/>
        </authorList>
    </citation>
    <scope>NUCLEOTIDE SEQUENCE</scope>
    <source>
        <strain evidence="8">EF215</strain>
    </source>
</reference>
<evidence type="ECO:0000313" key="13">
    <source>
        <dbReference type="Proteomes" id="UP000253144"/>
    </source>
</evidence>
<keyword evidence="2" id="KW-0678">Repressor</keyword>
<dbReference type="EMBL" id="QHGU01000094">
    <property type="protein sequence ID" value="PZM54097.1"/>
    <property type="molecule type" value="Genomic_DNA"/>
</dbReference>
<keyword evidence="4 8" id="KW-0238">DNA-binding</keyword>
<protein>
    <recommendedName>
        <fullName evidence="1">Lactose phosphotransferase system repressor</fullName>
    </recommendedName>
</protein>
<evidence type="ECO:0000313" key="10">
    <source>
        <dbReference type="EMBL" id="PZM54097.1"/>
    </source>
</evidence>
<dbReference type="InterPro" id="IPR036390">
    <property type="entry name" value="WH_DNA-bd_sf"/>
</dbReference>
<dbReference type="SUPFAM" id="SSF100950">
    <property type="entry name" value="NagB/RpiA/CoA transferase-like"/>
    <property type="match status" value="1"/>
</dbReference>
<dbReference type="AlphaFoldDB" id="A0A2C9X6N4"/>
<dbReference type="PANTHER" id="PTHR30363:SF4">
    <property type="entry name" value="GLYCEROL-3-PHOSPHATE REGULON REPRESSOR"/>
    <property type="match status" value="1"/>
</dbReference>
<dbReference type="GO" id="GO:0003700">
    <property type="term" value="F:DNA-binding transcription factor activity"/>
    <property type="evidence" value="ECO:0007669"/>
    <property type="project" value="InterPro"/>
</dbReference>
<dbReference type="Proteomes" id="UP000249070">
    <property type="component" value="Unassembled WGS sequence"/>
</dbReference>
<dbReference type="PANTHER" id="PTHR30363">
    <property type="entry name" value="HTH-TYPE TRANSCRIPTIONAL REGULATOR SRLR-RELATED"/>
    <property type="match status" value="1"/>
</dbReference>
<keyword evidence="5" id="KW-0804">Transcription</keyword>
<sequence>MLKLERHQKILDLLNAEQKVIASDLSQRFNVSEDTIRRDLKDLDSQGLLKRVHSGALRVGPPITNFNYRETVASEQKTALAHKALPFLKEESVIIIDGSTTNLALAKEIPQDFRATIITNSPPIAIALAQHPNLEIINIGGTFYKQSMINIGVQAYKQLQNIRADLYIMGIYNIDLDVGTSVPTMQESDIKREMIRISTEVLGMITNDKFGTISNHIVGPIEDLTYLISEEIPEKVRKEYNKQKIVLID</sequence>
<gene>
    <name evidence="10" type="ORF">DKP91_13065</name>
    <name evidence="11" type="ORF">EB12_01292</name>
    <name evidence="8" type="ORF">KYX88_12240</name>
    <name evidence="9" type="ORF">P6Z85_10300</name>
</gene>
<dbReference type="RefSeq" id="WP_002307017.1">
    <property type="nucleotide sequence ID" value="NZ_AP027221.1"/>
</dbReference>
<dbReference type="InterPro" id="IPR014036">
    <property type="entry name" value="DeoR-like_C"/>
</dbReference>
<dbReference type="InterPro" id="IPR037171">
    <property type="entry name" value="NagB/RpiA_transferase-like"/>
</dbReference>
<dbReference type="SUPFAM" id="SSF46785">
    <property type="entry name" value="Winged helix' DNA-binding domain"/>
    <property type="match status" value="1"/>
</dbReference>
<dbReference type="PRINTS" id="PR00037">
    <property type="entry name" value="HTHLACR"/>
</dbReference>
<dbReference type="Proteomes" id="UP000253144">
    <property type="component" value="Unassembled WGS sequence"/>
</dbReference>
<evidence type="ECO:0000313" key="9">
    <source>
        <dbReference type="EMBL" id="MDT2370535.1"/>
    </source>
</evidence>